<feature type="compositionally biased region" description="Basic and acidic residues" evidence="7">
    <location>
        <begin position="274"/>
        <end position="291"/>
    </location>
</feature>
<evidence type="ECO:0000313" key="9">
    <source>
        <dbReference type="EMBL" id="KMO33396.1"/>
    </source>
</evidence>
<feature type="domain" description="ABC transporter" evidence="8">
    <location>
        <begin position="13"/>
        <end position="240"/>
    </location>
</feature>
<dbReference type="PANTHER" id="PTHR42734:SF5">
    <property type="entry name" value="IRON TRANSPORT SYSTEM ATP-BINDING PROTEIN HI_0361-RELATED"/>
    <property type="match status" value="1"/>
</dbReference>
<reference evidence="9 10" key="1">
    <citation type="submission" date="2015-03" db="EMBL/GenBank/DDBJ databases">
        <title>Genome sequencing of Methylobacterium tarhaniae DSM 25844.</title>
        <authorList>
            <person name="Chaudhry V."/>
            <person name="Patil P.B."/>
        </authorList>
    </citation>
    <scope>NUCLEOTIDE SEQUENCE [LARGE SCALE GENOMIC DNA]</scope>
    <source>
        <strain evidence="9 10">DSM 25844</strain>
    </source>
</reference>
<dbReference type="NCBIfam" id="NF040873">
    <property type="entry name" value="AztA"/>
    <property type="match status" value="1"/>
</dbReference>
<dbReference type="CDD" id="cd03235">
    <property type="entry name" value="ABC_Metallic_Cations"/>
    <property type="match status" value="1"/>
</dbReference>
<dbReference type="Pfam" id="PF00005">
    <property type="entry name" value="ABC_tran"/>
    <property type="match status" value="1"/>
</dbReference>
<dbReference type="InterPro" id="IPR017871">
    <property type="entry name" value="ABC_transporter-like_CS"/>
</dbReference>
<dbReference type="GO" id="GO:0005524">
    <property type="term" value="F:ATP binding"/>
    <property type="evidence" value="ECO:0007669"/>
    <property type="project" value="UniProtKB-KW"/>
</dbReference>
<keyword evidence="5" id="KW-0862">Zinc</keyword>
<gene>
    <name evidence="9" type="ORF">VQ03_24950</name>
</gene>
<evidence type="ECO:0000256" key="1">
    <source>
        <dbReference type="ARBA" id="ARBA00005417"/>
    </source>
</evidence>
<evidence type="ECO:0000256" key="7">
    <source>
        <dbReference type="SAM" id="MobiDB-lite"/>
    </source>
</evidence>
<name>A0A0J6V3H2_9HYPH</name>
<dbReference type="Gene3D" id="3.40.50.300">
    <property type="entry name" value="P-loop containing nucleotide triphosphate hydrolases"/>
    <property type="match status" value="1"/>
</dbReference>
<accession>A0A0J6V3H2</accession>
<dbReference type="PATRIC" id="fig|1187852.3.peg.2685"/>
<dbReference type="Proteomes" id="UP000036449">
    <property type="component" value="Unassembled WGS sequence"/>
</dbReference>
<evidence type="ECO:0000259" key="8">
    <source>
        <dbReference type="PROSITE" id="PS50893"/>
    </source>
</evidence>
<dbReference type="PROSITE" id="PS50893">
    <property type="entry name" value="ABC_TRANSPORTER_2"/>
    <property type="match status" value="1"/>
</dbReference>
<evidence type="ECO:0000313" key="10">
    <source>
        <dbReference type="Proteomes" id="UP000036449"/>
    </source>
</evidence>
<evidence type="ECO:0000256" key="6">
    <source>
        <dbReference type="ARBA" id="ARBA00023065"/>
    </source>
</evidence>
<dbReference type="RefSeq" id="WP_048453597.1">
    <property type="nucleotide sequence ID" value="NZ_LABZ01000199.1"/>
</dbReference>
<dbReference type="InterPro" id="IPR003593">
    <property type="entry name" value="AAA+_ATPase"/>
</dbReference>
<proteinExistence type="inferred from homology"/>
<evidence type="ECO:0000256" key="2">
    <source>
        <dbReference type="ARBA" id="ARBA00022448"/>
    </source>
</evidence>
<comment type="caution">
    <text evidence="9">The sequence shown here is derived from an EMBL/GenBank/DDBJ whole genome shotgun (WGS) entry which is preliminary data.</text>
</comment>
<keyword evidence="5" id="KW-0864">Zinc transport</keyword>
<dbReference type="PANTHER" id="PTHR42734">
    <property type="entry name" value="METAL TRANSPORT SYSTEM ATP-BINDING PROTEIN TM_0124-RELATED"/>
    <property type="match status" value="1"/>
</dbReference>
<sequence length="291" mass="31281">MTASRDLSVPGGLTFRGLTLGYARHPAVHHLDGTIAPGSLTAVVGPNGAGKSTLLKGIMGEIRPLEGEVSRSGLARQDIAYLPQAAEVDRSFPIGVFDLVAMGLWRRVGPWRSLKAHRPAVEAALAAVGLTGFERRPIGTLSGGQLRRALFARVLLQDARVILLDEPFAAIDARTTDELLGLVHGWHAEGRTVVAVLHDLDQVARHFPSTLLLAREKVAWGATPEVLTADNLRRARRLCEAWDEDAPVCRAPVAHPHDEAGHGHAPHAPAPQDHSIHDHSTRDHPTHGHAA</sequence>
<dbReference type="InterPro" id="IPR003439">
    <property type="entry name" value="ABC_transporter-like_ATP-bd"/>
</dbReference>
<keyword evidence="4" id="KW-0067">ATP-binding</keyword>
<evidence type="ECO:0000256" key="5">
    <source>
        <dbReference type="ARBA" id="ARBA00022906"/>
    </source>
</evidence>
<feature type="region of interest" description="Disordered" evidence="7">
    <location>
        <begin position="252"/>
        <end position="291"/>
    </location>
</feature>
<evidence type="ECO:0000256" key="4">
    <source>
        <dbReference type="ARBA" id="ARBA00022840"/>
    </source>
</evidence>
<comment type="similarity">
    <text evidence="1">Belongs to the ABC transporter superfamily.</text>
</comment>
<dbReference type="EMBL" id="LABZ01000199">
    <property type="protein sequence ID" value="KMO33396.1"/>
    <property type="molecule type" value="Genomic_DNA"/>
</dbReference>
<evidence type="ECO:0000256" key="3">
    <source>
        <dbReference type="ARBA" id="ARBA00022741"/>
    </source>
</evidence>
<dbReference type="InterPro" id="IPR050153">
    <property type="entry name" value="Metal_Ion_Import_ABC"/>
</dbReference>
<dbReference type="InterPro" id="IPR047748">
    <property type="entry name" value="AztA-like"/>
</dbReference>
<dbReference type="GO" id="GO:0006829">
    <property type="term" value="P:zinc ion transport"/>
    <property type="evidence" value="ECO:0007669"/>
    <property type="project" value="UniProtKB-KW"/>
</dbReference>
<keyword evidence="2" id="KW-0813">Transport</keyword>
<dbReference type="GO" id="GO:0016887">
    <property type="term" value="F:ATP hydrolysis activity"/>
    <property type="evidence" value="ECO:0007669"/>
    <property type="project" value="InterPro"/>
</dbReference>
<dbReference type="InterPro" id="IPR027417">
    <property type="entry name" value="P-loop_NTPase"/>
</dbReference>
<keyword evidence="3" id="KW-0547">Nucleotide-binding</keyword>
<dbReference type="AlphaFoldDB" id="A0A0J6V3H2"/>
<dbReference type="SUPFAM" id="SSF52540">
    <property type="entry name" value="P-loop containing nucleoside triphosphate hydrolases"/>
    <property type="match status" value="1"/>
</dbReference>
<protein>
    <submittedName>
        <fullName evidence="9">ABC transporter</fullName>
    </submittedName>
</protein>
<keyword evidence="6" id="KW-0406">Ion transport</keyword>
<organism evidence="9 10">
    <name type="scientific">Methylobacterium tarhaniae</name>
    <dbReference type="NCBI Taxonomy" id="1187852"/>
    <lineage>
        <taxon>Bacteria</taxon>
        <taxon>Pseudomonadati</taxon>
        <taxon>Pseudomonadota</taxon>
        <taxon>Alphaproteobacteria</taxon>
        <taxon>Hyphomicrobiales</taxon>
        <taxon>Methylobacteriaceae</taxon>
        <taxon>Methylobacterium</taxon>
    </lineage>
</organism>
<dbReference type="SMART" id="SM00382">
    <property type="entry name" value="AAA"/>
    <property type="match status" value="1"/>
</dbReference>
<keyword evidence="10" id="KW-1185">Reference proteome</keyword>
<dbReference type="PROSITE" id="PS00211">
    <property type="entry name" value="ABC_TRANSPORTER_1"/>
    <property type="match status" value="1"/>
</dbReference>